<evidence type="ECO:0000313" key="3">
    <source>
        <dbReference type="Proteomes" id="UP000036458"/>
    </source>
</evidence>
<protein>
    <submittedName>
        <fullName evidence="2">PyrR protein</fullName>
    </submittedName>
</protein>
<dbReference type="PATRIC" id="fig|1379910.4.peg.399"/>
<dbReference type="InterPro" id="IPR050137">
    <property type="entry name" value="PyrR_bifunctional"/>
</dbReference>
<organism evidence="2 3">
    <name type="scientific">Rufibacter radiotolerans</name>
    <dbReference type="NCBI Taxonomy" id="1379910"/>
    <lineage>
        <taxon>Bacteria</taxon>
        <taxon>Pseudomonadati</taxon>
        <taxon>Bacteroidota</taxon>
        <taxon>Cytophagia</taxon>
        <taxon>Cytophagales</taxon>
        <taxon>Hymenobacteraceae</taxon>
        <taxon>Rufibacter</taxon>
    </lineage>
</organism>
<keyword evidence="3" id="KW-1185">Reference proteome</keyword>
<accession>A0A0H4VQ40</accession>
<dbReference type="STRING" id="1379910.TH63_01900"/>
<dbReference type="SUPFAM" id="SSF53271">
    <property type="entry name" value="PRTase-like"/>
    <property type="match status" value="1"/>
</dbReference>
<gene>
    <name evidence="2" type="ORF">TH63_01900</name>
</gene>
<dbReference type="RefSeq" id="WP_048922522.1">
    <property type="nucleotide sequence ID" value="NZ_CP010777.1"/>
</dbReference>
<dbReference type="Pfam" id="PF00156">
    <property type="entry name" value="Pribosyltran"/>
    <property type="match status" value="1"/>
</dbReference>
<sequence>MHKRLIVPHALFQIMIRRLAHQLIETHHDFSDSVILGLQPRGIYVADRLQQTLQDILGVTVQTGYLDITFHRDDFRRRATPLAPNATHVDFSLEGKRVILVDDVLYTGRSVRAAMDAMISYGRPAQVELLVLIDRQYTRDLPIEATYTGQRVDSQHSQRVEVTWKGPDAGEDAIWLLDITPDQEQPHATA</sequence>
<dbReference type="OrthoDB" id="9802227at2"/>
<dbReference type="InterPro" id="IPR000836">
    <property type="entry name" value="PRTase_dom"/>
</dbReference>
<evidence type="ECO:0000259" key="1">
    <source>
        <dbReference type="Pfam" id="PF00156"/>
    </source>
</evidence>
<reference evidence="2 3" key="1">
    <citation type="submission" date="2015-01" db="EMBL/GenBank/DDBJ databases">
        <title>Rufibacter sp./DG31D/ whole genome sequencing.</title>
        <authorList>
            <person name="Kim M.K."/>
            <person name="Srinivasan S."/>
            <person name="Lee J.-J."/>
        </authorList>
    </citation>
    <scope>NUCLEOTIDE SEQUENCE [LARGE SCALE GENOMIC DNA]</scope>
    <source>
        <strain evidence="2 3">DG31D</strain>
    </source>
</reference>
<dbReference type="AlphaFoldDB" id="A0A0H4VQ40"/>
<dbReference type="Gene3D" id="3.40.50.2020">
    <property type="match status" value="1"/>
</dbReference>
<dbReference type="PANTHER" id="PTHR11608">
    <property type="entry name" value="BIFUNCTIONAL PROTEIN PYRR"/>
    <property type="match status" value="1"/>
</dbReference>
<feature type="domain" description="Phosphoribosyltransferase" evidence="1">
    <location>
        <begin position="11"/>
        <end position="151"/>
    </location>
</feature>
<dbReference type="Proteomes" id="UP000036458">
    <property type="component" value="Chromosome"/>
</dbReference>
<dbReference type="KEGG" id="ruf:TH63_01900"/>
<dbReference type="InterPro" id="IPR029057">
    <property type="entry name" value="PRTase-like"/>
</dbReference>
<dbReference type="EMBL" id="CP010777">
    <property type="protein sequence ID" value="AKQ47428.1"/>
    <property type="molecule type" value="Genomic_DNA"/>
</dbReference>
<name>A0A0H4VQ40_9BACT</name>
<dbReference type="NCBIfam" id="NF003549">
    <property type="entry name" value="PRK05205.1-5"/>
    <property type="match status" value="1"/>
</dbReference>
<dbReference type="CDD" id="cd06223">
    <property type="entry name" value="PRTases_typeI"/>
    <property type="match status" value="1"/>
</dbReference>
<dbReference type="PANTHER" id="PTHR11608:SF0">
    <property type="entry name" value="BIFUNCTIONAL PROTEIN PYRR"/>
    <property type="match status" value="1"/>
</dbReference>
<proteinExistence type="predicted"/>
<evidence type="ECO:0000313" key="2">
    <source>
        <dbReference type="EMBL" id="AKQ47428.1"/>
    </source>
</evidence>